<dbReference type="EMBL" id="LICA01000208">
    <property type="protein sequence ID" value="KRO93815.1"/>
    <property type="molecule type" value="Genomic_DNA"/>
</dbReference>
<dbReference type="InterPro" id="IPR019201">
    <property type="entry name" value="DUF2065"/>
</dbReference>
<sequence length="61" mass="7142">MLEDIIRAVGLMLVFEGIMPFLAPKRWRNMAKILGKIDENTMRLTGLFSMLLGLLLLFFWR</sequence>
<keyword evidence="1" id="KW-1133">Transmembrane helix</keyword>
<proteinExistence type="predicted"/>
<dbReference type="Proteomes" id="UP000051213">
    <property type="component" value="Unassembled WGS sequence"/>
</dbReference>
<dbReference type="AlphaFoldDB" id="A0A0R2U301"/>
<protein>
    <recommendedName>
        <fullName evidence="4">DUF2065 domain-containing protein</fullName>
    </recommendedName>
</protein>
<comment type="caution">
    <text evidence="2">The sequence shown here is derived from an EMBL/GenBank/DDBJ whole genome shotgun (WGS) entry which is preliminary data.</text>
</comment>
<dbReference type="PANTHER" id="PTHR38602:SF1">
    <property type="entry name" value="INNER MEMBRANE PROTEIN"/>
    <property type="match status" value="1"/>
</dbReference>
<reference evidence="2 3" key="1">
    <citation type="submission" date="2015-10" db="EMBL/GenBank/DDBJ databases">
        <title>Metagenome-Assembled Genomes uncover a global brackish microbiome.</title>
        <authorList>
            <person name="Hugerth L.W."/>
            <person name="Larsson J."/>
            <person name="Alneberg J."/>
            <person name="Lindh M.V."/>
            <person name="Legrand C."/>
            <person name="Pinhassi J."/>
            <person name="Andersson A.F."/>
        </authorList>
    </citation>
    <scope>NUCLEOTIDE SEQUENCE [LARGE SCALE GENOMIC DNA]</scope>
    <source>
        <strain evidence="2">BACL26 MAG-121220-bin70</strain>
    </source>
</reference>
<feature type="transmembrane region" description="Helical" evidence="1">
    <location>
        <begin position="44"/>
        <end position="60"/>
    </location>
</feature>
<dbReference type="Pfam" id="PF09838">
    <property type="entry name" value="DUF2065"/>
    <property type="match status" value="1"/>
</dbReference>
<evidence type="ECO:0008006" key="4">
    <source>
        <dbReference type="Google" id="ProtNLM"/>
    </source>
</evidence>
<accession>A0A0R2U301</accession>
<organism evidence="2 3">
    <name type="scientific">SAR92 bacterium BACL26 MAG-121220-bin70</name>
    <dbReference type="NCBI Taxonomy" id="1655626"/>
    <lineage>
        <taxon>Bacteria</taxon>
        <taxon>Pseudomonadati</taxon>
        <taxon>Pseudomonadota</taxon>
        <taxon>Gammaproteobacteria</taxon>
        <taxon>Cellvibrionales</taxon>
        <taxon>Porticoccaceae</taxon>
        <taxon>SAR92 clade</taxon>
    </lineage>
</organism>
<evidence type="ECO:0000313" key="3">
    <source>
        <dbReference type="Proteomes" id="UP000051213"/>
    </source>
</evidence>
<name>A0A0R2U301_9GAMM</name>
<evidence type="ECO:0000256" key="1">
    <source>
        <dbReference type="SAM" id="Phobius"/>
    </source>
</evidence>
<keyword evidence="1" id="KW-0812">Transmembrane</keyword>
<feature type="transmembrane region" description="Helical" evidence="1">
    <location>
        <begin position="6"/>
        <end position="23"/>
    </location>
</feature>
<dbReference type="PANTHER" id="PTHR38602">
    <property type="entry name" value="INNER MEMBRANE PROTEIN-RELATED"/>
    <property type="match status" value="1"/>
</dbReference>
<gene>
    <name evidence="2" type="ORF">ABS24_05275</name>
</gene>
<evidence type="ECO:0000313" key="2">
    <source>
        <dbReference type="EMBL" id="KRO93815.1"/>
    </source>
</evidence>
<keyword evidence="1" id="KW-0472">Membrane</keyword>